<dbReference type="Proteomes" id="UP000326914">
    <property type="component" value="Chromosome"/>
</dbReference>
<dbReference type="GO" id="GO:0003755">
    <property type="term" value="F:peptidyl-prolyl cis-trans isomerase activity"/>
    <property type="evidence" value="ECO:0007669"/>
    <property type="project" value="UniProtKB-UniRule"/>
</dbReference>
<keyword evidence="5 11" id="KW-0132">Cell division</keyword>
<comment type="domain">
    <text evidence="11">Consists of 3 domains; the N-terminus binds the ribosome, the middle domain has PPIase activity, while the C-terminus has intrinsic chaperone activity on its own.</text>
</comment>
<evidence type="ECO:0000256" key="10">
    <source>
        <dbReference type="ARBA" id="ARBA00029986"/>
    </source>
</evidence>
<comment type="subcellular location">
    <subcellularLocation>
        <location evidence="11">Cytoplasm</location>
    </subcellularLocation>
    <text evidence="11">About half TF is bound to the ribosome near the polypeptide exit tunnel while the other half is free in the cytoplasm.</text>
</comment>
<sequence length="433" mass="52083">MKFLLEKTKDAGHRVTINIPKIIIDNAVFQEFSKINQNTKVNGFRKGKVPIKIIEQKYGNNVYYDVFNKLMQKFFFEFLNKEKVNIIGYPKYYISQKEDKNKNFNYSVTYEVYPKVKIKKISSLQVEKIIVNLTDEDIRNYIEKKTIIWREVNRAIKINDRVTISYSTYENNRKIDQFNDQKIQFVVFRNNLLNELNNIIIHHYVNDIIFLKIFFSPLHPENKLKNRDITFKIKITKIEEEEIKIDKNIQNAKFFKLNFQSIKNKIIQDINQFTQNHLKNQIIYKIIKNNPIEIPPILLQEETKNLHKKILEEYKIKTGNILDKKYHINLELQAKRRLSAKLILEKIINDNKILVDENKIELKIKKISEKYKKPLEIISLYNKNKILKKAIQDLELEKEAIKFLKEKIKIIEKKYTFNEFINYNLNCSEELYF</sequence>
<evidence type="ECO:0000313" key="16">
    <source>
        <dbReference type="Proteomes" id="UP000326914"/>
    </source>
</evidence>
<keyword evidence="12" id="KW-0175">Coiled coil</keyword>
<evidence type="ECO:0000256" key="3">
    <source>
        <dbReference type="ARBA" id="ARBA00013194"/>
    </source>
</evidence>
<keyword evidence="11" id="KW-0963">Cytoplasm</keyword>
<evidence type="ECO:0000256" key="1">
    <source>
        <dbReference type="ARBA" id="ARBA00000971"/>
    </source>
</evidence>
<evidence type="ECO:0000256" key="5">
    <source>
        <dbReference type="ARBA" id="ARBA00022618"/>
    </source>
</evidence>
<dbReference type="SUPFAM" id="SSF54534">
    <property type="entry name" value="FKBP-like"/>
    <property type="match status" value="1"/>
</dbReference>
<dbReference type="OrthoDB" id="9767721at2"/>
<evidence type="ECO:0000256" key="4">
    <source>
        <dbReference type="ARBA" id="ARBA00016902"/>
    </source>
</evidence>
<dbReference type="GO" id="GO:0051301">
    <property type="term" value="P:cell division"/>
    <property type="evidence" value="ECO:0007669"/>
    <property type="project" value="UniProtKB-KW"/>
</dbReference>
<evidence type="ECO:0000256" key="12">
    <source>
        <dbReference type="SAM" id="Coils"/>
    </source>
</evidence>
<reference evidence="15 16" key="1">
    <citation type="submission" date="2019-07" db="EMBL/GenBank/DDBJ databases">
        <title>Buchnera limit thermal tolerance of host aphids.</title>
        <authorList>
            <person name="Zhang B."/>
            <person name="Moran N."/>
        </authorList>
    </citation>
    <scope>NUCLEOTIDE SEQUENCE [LARGE SCALE GENOMIC DNA]</scope>
    <source>
        <strain evidence="15 16">Ago-UT1</strain>
    </source>
</reference>
<dbReference type="InterPro" id="IPR005215">
    <property type="entry name" value="Trig_fac"/>
</dbReference>
<evidence type="ECO:0000313" key="15">
    <source>
        <dbReference type="EMBL" id="QFQ32280.1"/>
    </source>
</evidence>
<dbReference type="Pfam" id="PF05697">
    <property type="entry name" value="Trigger_N"/>
    <property type="match status" value="1"/>
</dbReference>
<dbReference type="InterPro" id="IPR036611">
    <property type="entry name" value="Trigger_fac_ribosome-bd_sf"/>
</dbReference>
<dbReference type="GO" id="GO:0015031">
    <property type="term" value="P:protein transport"/>
    <property type="evidence" value="ECO:0007669"/>
    <property type="project" value="UniProtKB-UniRule"/>
</dbReference>
<dbReference type="InterPro" id="IPR008880">
    <property type="entry name" value="Trigger_fac_C"/>
</dbReference>
<dbReference type="InterPro" id="IPR008881">
    <property type="entry name" value="Trigger_fac_ribosome-bd_bac"/>
</dbReference>
<evidence type="ECO:0000256" key="8">
    <source>
        <dbReference type="ARBA" id="ARBA00023235"/>
    </source>
</evidence>
<comment type="function">
    <text evidence="11">Involved in protein export. Acts as a chaperone by maintaining the newly synthesized protein in an open conformation. Functions as a peptidyl-prolyl cis-trans isomerase.</text>
</comment>
<dbReference type="SUPFAM" id="SSF102735">
    <property type="entry name" value="Trigger factor ribosome-binding domain"/>
    <property type="match status" value="1"/>
</dbReference>
<accession>A0A5J6ZAE2</accession>
<dbReference type="Gene3D" id="3.10.50.40">
    <property type="match status" value="1"/>
</dbReference>
<evidence type="ECO:0000256" key="2">
    <source>
        <dbReference type="ARBA" id="ARBA00005464"/>
    </source>
</evidence>
<dbReference type="Gene3D" id="1.10.3120.10">
    <property type="entry name" value="Trigger factor, C-terminal domain"/>
    <property type="match status" value="1"/>
</dbReference>
<evidence type="ECO:0000256" key="7">
    <source>
        <dbReference type="ARBA" id="ARBA00023186"/>
    </source>
</evidence>
<dbReference type="HAMAP" id="MF_00303">
    <property type="entry name" value="Trigger_factor_Tig"/>
    <property type="match status" value="1"/>
</dbReference>
<dbReference type="InterPro" id="IPR037041">
    <property type="entry name" value="Trigger_fac_C_sf"/>
</dbReference>
<dbReference type="InterPro" id="IPR027304">
    <property type="entry name" value="Trigger_fact/SurA_dom_sf"/>
</dbReference>
<comment type="similarity">
    <text evidence="2 11">Belongs to the FKBP-type PPIase family. Tig subfamily.</text>
</comment>
<evidence type="ECO:0000259" key="13">
    <source>
        <dbReference type="Pfam" id="PF05697"/>
    </source>
</evidence>
<gene>
    <name evidence="11 15" type="primary">tig</name>
    <name evidence="15" type="ORF">FQV32_02590</name>
</gene>
<evidence type="ECO:0000256" key="11">
    <source>
        <dbReference type="HAMAP-Rule" id="MF_00303"/>
    </source>
</evidence>
<keyword evidence="8 11" id="KW-0413">Isomerase</keyword>
<name>A0A5J6ZAE2_9GAMM</name>
<dbReference type="InterPro" id="IPR046357">
    <property type="entry name" value="PPIase_dom_sf"/>
</dbReference>
<dbReference type="AlphaFoldDB" id="A0A5J6ZAE2"/>
<organism evidence="15 16">
    <name type="scientific">Buchnera aphidicola</name>
    <name type="common">Aphis gossypii</name>
    <dbReference type="NCBI Taxonomy" id="98785"/>
    <lineage>
        <taxon>Bacteria</taxon>
        <taxon>Pseudomonadati</taxon>
        <taxon>Pseudomonadota</taxon>
        <taxon>Gammaproteobacteria</taxon>
        <taxon>Enterobacterales</taxon>
        <taxon>Erwiniaceae</taxon>
        <taxon>Buchnera</taxon>
    </lineage>
</organism>
<dbReference type="RefSeq" id="WP_158346664.1">
    <property type="nucleotide sequence ID" value="NZ_CP042426.1"/>
</dbReference>
<dbReference type="NCBIfam" id="TIGR00115">
    <property type="entry name" value="tig"/>
    <property type="match status" value="1"/>
</dbReference>
<protein>
    <recommendedName>
        <fullName evidence="4 11">Trigger factor</fullName>
        <shortName evidence="11">TF</shortName>
        <ecNumber evidence="3 11">5.2.1.8</ecNumber>
    </recommendedName>
    <alternativeName>
        <fullName evidence="10 11">PPIase</fullName>
    </alternativeName>
</protein>
<dbReference type="SUPFAM" id="SSF109998">
    <property type="entry name" value="Triger factor/SurA peptide-binding domain-like"/>
    <property type="match status" value="1"/>
</dbReference>
<dbReference type="EC" id="5.2.1.8" evidence="3 11"/>
<keyword evidence="6 11" id="KW-0697">Rotamase</keyword>
<dbReference type="GO" id="GO:0006457">
    <property type="term" value="P:protein folding"/>
    <property type="evidence" value="ECO:0007669"/>
    <property type="project" value="UniProtKB-UniRule"/>
</dbReference>
<dbReference type="GO" id="GO:0005737">
    <property type="term" value="C:cytoplasm"/>
    <property type="evidence" value="ECO:0007669"/>
    <property type="project" value="UniProtKB-SubCell"/>
</dbReference>
<evidence type="ECO:0000259" key="14">
    <source>
        <dbReference type="Pfam" id="PF05698"/>
    </source>
</evidence>
<dbReference type="Gene3D" id="3.30.70.1050">
    <property type="entry name" value="Trigger factor ribosome-binding domain"/>
    <property type="match status" value="1"/>
</dbReference>
<feature type="coiled-coil region" evidence="12">
    <location>
        <begin position="377"/>
        <end position="414"/>
    </location>
</feature>
<feature type="domain" description="Trigger factor ribosome-binding bacterial" evidence="13">
    <location>
        <begin position="1"/>
        <end position="144"/>
    </location>
</feature>
<dbReference type="PIRSF" id="PIRSF003095">
    <property type="entry name" value="Trigger_factor"/>
    <property type="match status" value="1"/>
</dbReference>
<keyword evidence="9 11" id="KW-0131">Cell cycle</keyword>
<proteinExistence type="inferred from homology"/>
<evidence type="ECO:0000256" key="6">
    <source>
        <dbReference type="ARBA" id="ARBA00023110"/>
    </source>
</evidence>
<dbReference type="Pfam" id="PF05698">
    <property type="entry name" value="Trigger_C"/>
    <property type="match status" value="1"/>
</dbReference>
<evidence type="ECO:0000256" key="9">
    <source>
        <dbReference type="ARBA" id="ARBA00023306"/>
    </source>
</evidence>
<feature type="domain" description="Trigger factor C-terminal" evidence="14">
    <location>
        <begin position="261"/>
        <end position="406"/>
    </location>
</feature>
<dbReference type="EMBL" id="CP042426">
    <property type="protein sequence ID" value="QFQ32280.1"/>
    <property type="molecule type" value="Genomic_DNA"/>
</dbReference>
<comment type="catalytic activity">
    <reaction evidence="1 11">
        <text>[protein]-peptidylproline (omega=180) = [protein]-peptidylproline (omega=0)</text>
        <dbReference type="Rhea" id="RHEA:16237"/>
        <dbReference type="Rhea" id="RHEA-COMP:10747"/>
        <dbReference type="Rhea" id="RHEA-COMP:10748"/>
        <dbReference type="ChEBI" id="CHEBI:83833"/>
        <dbReference type="ChEBI" id="CHEBI:83834"/>
        <dbReference type="EC" id="5.2.1.8"/>
    </reaction>
</comment>
<keyword evidence="7 11" id="KW-0143">Chaperone</keyword>